<dbReference type="AlphaFoldDB" id="A0A9N7VC43"/>
<keyword evidence="3" id="KW-1185">Reference proteome</keyword>
<feature type="region of interest" description="Disordered" evidence="1">
    <location>
        <begin position="70"/>
        <end position="90"/>
    </location>
</feature>
<feature type="region of interest" description="Disordered" evidence="1">
    <location>
        <begin position="1"/>
        <end position="50"/>
    </location>
</feature>
<accession>A0A9N7VC43</accession>
<gene>
    <name evidence="2" type="ORF">PLEPLA_LOCUS34319</name>
</gene>
<reference evidence="2" key="1">
    <citation type="submission" date="2020-03" db="EMBL/GenBank/DDBJ databases">
        <authorList>
            <person name="Weist P."/>
        </authorList>
    </citation>
    <scope>NUCLEOTIDE SEQUENCE</scope>
</reference>
<protein>
    <submittedName>
        <fullName evidence="2">Uncharacterized protein</fullName>
    </submittedName>
</protein>
<dbReference type="EMBL" id="CADEAL010003920">
    <property type="protein sequence ID" value="CAB1446594.1"/>
    <property type="molecule type" value="Genomic_DNA"/>
</dbReference>
<proteinExistence type="predicted"/>
<evidence type="ECO:0000313" key="2">
    <source>
        <dbReference type="EMBL" id="CAB1446594.1"/>
    </source>
</evidence>
<organism evidence="2 3">
    <name type="scientific">Pleuronectes platessa</name>
    <name type="common">European plaice</name>
    <dbReference type="NCBI Taxonomy" id="8262"/>
    <lineage>
        <taxon>Eukaryota</taxon>
        <taxon>Metazoa</taxon>
        <taxon>Chordata</taxon>
        <taxon>Craniata</taxon>
        <taxon>Vertebrata</taxon>
        <taxon>Euteleostomi</taxon>
        <taxon>Actinopterygii</taxon>
        <taxon>Neopterygii</taxon>
        <taxon>Teleostei</taxon>
        <taxon>Neoteleostei</taxon>
        <taxon>Acanthomorphata</taxon>
        <taxon>Carangaria</taxon>
        <taxon>Pleuronectiformes</taxon>
        <taxon>Pleuronectoidei</taxon>
        <taxon>Pleuronectidae</taxon>
        <taxon>Pleuronectes</taxon>
    </lineage>
</organism>
<evidence type="ECO:0000313" key="3">
    <source>
        <dbReference type="Proteomes" id="UP001153269"/>
    </source>
</evidence>
<evidence type="ECO:0000256" key="1">
    <source>
        <dbReference type="SAM" id="MobiDB-lite"/>
    </source>
</evidence>
<dbReference type="Proteomes" id="UP001153269">
    <property type="component" value="Unassembled WGS sequence"/>
</dbReference>
<sequence>MEEKRELCRRRTSHRRVEPREPSVTPAPARTSVPLLADPGFSVTPRHPDGADRRLTVVRAADGTRRPVIVAVDPGDAPPLGADSSVGWFA</sequence>
<comment type="caution">
    <text evidence="2">The sequence shown here is derived from an EMBL/GenBank/DDBJ whole genome shotgun (WGS) entry which is preliminary data.</text>
</comment>
<name>A0A9N7VC43_PLEPL</name>